<evidence type="ECO:0000313" key="8">
    <source>
        <dbReference type="EMBL" id="MCG2613387.1"/>
    </source>
</evidence>
<keyword evidence="4" id="KW-0378">Hydrolase</keyword>
<reference evidence="8" key="1">
    <citation type="submission" date="2022-01" db="EMBL/GenBank/DDBJ databases">
        <authorList>
            <person name="Jo J.-H."/>
            <person name="Im W.-T."/>
        </authorList>
    </citation>
    <scope>NUCLEOTIDE SEQUENCE</scope>
    <source>
        <strain evidence="8">NA20</strain>
    </source>
</reference>
<feature type="domain" description="PLD phosphodiesterase" evidence="7">
    <location>
        <begin position="277"/>
        <end position="307"/>
    </location>
</feature>
<evidence type="ECO:0000256" key="4">
    <source>
        <dbReference type="ARBA" id="ARBA00022801"/>
    </source>
</evidence>
<evidence type="ECO:0000259" key="7">
    <source>
        <dbReference type="PROSITE" id="PS50035"/>
    </source>
</evidence>
<comment type="caution">
    <text evidence="8">The sequence shown here is derived from an EMBL/GenBank/DDBJ whole genome shotgun (WGS) entry which is preliminary data.</text>
</comment>
<comment type="catalytic activity">
    <reaction evidence="1">
        <text>a 1,2-diacyl-sn-glycero-3-phosphocholine + H2O = a 1,2-diacyl-sn-glycero-3-phosphate + choline + H(+)</text>
        <dbReference type="Rhea" id="RHEA:14445"/>
        <dbReference type="ChEBI" id="CHEBI:15354"/>
        <dbReference type="ChEBI" id="CHEBI:15377"/>
        <dbReference type="ChEBI" id="CHEBI:15378"/>
        <dbReference type="ChEBI" id="CHEBI:57643"/>
        <dbReference type="ChEBI" id="CHEBI:58608"/>
        <dbReference type="EC" id="3.1.4.4"/>
    </reaction>
</comment>
<evidence type="ECO:0000256" key="2">
    <source>
        <dbReference type="ARBA" id="ARBA00008664"/>
    </source>
</evidence>
<dbReference type="Pfam" id="PF13091">
    <property type="entry name" value="PLDc_2"/>
    <property type="match status" value="2"/>
</dbReference>
<accession>A0ABS9KM36</accession>
<dbReference type="InterPro" id="IPR001736">
    <property type="entry name" value="PLipase_D/transphosphatidylase"/>
</dbReference>
<dbReference type="EC" id="3.1.4.4" evidence="3"/>
<evidence type="ECO:0000313" key="9">
    <source>
        <dbReference type="Proteomes" id="UP001165367"/>
    </source>
</evidence>
<dbReference type="PANTHER" id="PTHR43856:SF1">
    <property type="entry name" value="MITOCHONDRIAL CARDIOLIPIN HYDROLASE"/>
    <property type="match status" value="1"/>
</dbReference>
<dbReference type="InterPro" id="IPR051406">
    <property type="entry name" value="PLD_domain"/>
</dbReference>
<gene>
    <name evidence="8" type="ORF">LZZ85_03810</name>
</gene>
<dbReference type="PROSITE" id="PS50035">
    <property type="entry name" value="PLD"/>
    <property type="match status" value="2"/>
</dbReference>
<dbReference type="SUPFAM" id="SSF56024">
    <property type="entry name" value="Phospholipase D/nuclease"/>
    <property type="match status" value="2"/>
</dbReference>
<keyword evidence="6" id="KW-0443">Lipid metabolism</keyword>
<dbReference type="PANTHER" id="PTHR43856">
    <property type="entry name" value="CARDIOLIPIN HYDROLASE"/>
    <property type="match status" value="1"/>
</dbReference>
<name>A0ABS9KM36_9BACT</name>
<dbReference type="SMART" id="SM00155">
    <property type="entry name" value="PLDc"/>
    <property type="match status" value="2"/>
</dbReference>
<dbReference type="Proteomes" id="UP001165367">
    <property type="component" value="Unassembled WGS sequence"/>
</dbReference>
<proteinExistence type="inferred from homology"/>
<evidence type="ECO:0000256" key="1">
    <source>
        <dbReference type="ARBA" id="ARBA00000798"/>
    </source>
</evidence>
<evidence type="ECO:0000256" key="6">
    <source>
        <dbReference type="ARBA" id="ARBA00023098"/>
    </source>
</evidence>
<organism evidence="8 9">
    <name type="scientific">Terrimonas ginsenosidimutans</name>
    <dbReference type="NCBI Taxonomy" id="2908004"/>
    <lineage>
        <taxon>Bacteria</taxon>
        <taxon>Pseudomonadati</taxon>
        <taxon>Bacteroidota</taxon>
        <taxon>Chitinophagia</taxon>
        <taxon>Chitinophagales</taxon>
        <taxon>Chitinophagaceae</taxon>
        <taxon>Terrimonas</taxon>
    </lineage>
</organism>
<protein>
    <recommendedName>
        <fullName evidence="3">phospholipase D</fullName>
        <ecNumber evidence="3">3.1.4.4</ecNumber>
    </recommendedName>
</protein>
<evidence type="ECO:0000256" key="3">
    <source>
        <dbReference type="ARBA" id="ARBA00012027"/>
    </source>
</evidence>
<comment type="similarity">
    <text evidence="2">Belongs to the phospholipase D family.</text>
</comment>
<dbReference type="RefSeq" id="WP_237868616.1">
    <property type="nucleotide sequence ID" value="NZ_JAKLTR010000002.1"/>
</dbReference>
<keyword evidence="5" id="KW-0442">Lipid degradation</keyword>
<feature type="domain" description="PLD phosphodiesterase" evidence="7">
    <location>
        <begin position="463"/>
        <end position="494"/>
    </location>
</feature>
<dbReference type="CDD" id="cd09172">
    <property type="entry name" value="PLDc_Nuc_like_unchar1_1"/>
    <property type="match status" value="1"/>
</dbReference>
<dbReference type="CDD" id="cd09173">
    <property type="entry name" value="PLDc_Nuc_like_unchar1_2"/>
    <property type="match status" value="1"/>
</dbReference>
<evidence type="ECO:0000256" key="5">
    <source>
        <dbReference type="ARBA" id="ARBA00022963"/>
    </source>
</evidence>
<dbReference type="EMBL" id="JAKLTR010000002">
    <property type="protein sequence ID" value="MCG2613387.1"/>
    <property type="molecule type" value="Genomic_DNA"/>
</dbReference>
<sequence length="573" mass="63868">MSQKDFQVVGTNSQALFTLKIHRGDGMALIAMNWKNSKKPPKDFVGFAIEYKEPGGDKYFALSNRISFKDSGVVSASRKSSLLSPFQKFRWVHFPMNPEKKGLYTYKVTPVFMDKDDQLTYGKSQQAKLQLRRETYPKQLNIAYTRGFVSSQAFAERYCSTNEEVNTLIPGSSKEGIRFQPTHPKSGEALAWMGFEARQVINDLLDQAIADQTAQVKVIAYDLSEGSIVRKLEKLGNRLKIIIDNDGDHGETGSGENQAEKILKLSAGNENVIRQHAGGLQHNKMIIVDGKKIRAALGGSTNYSWRGLFVQSNNAVVVHGEKAIKPFAVAFENYWLQGDGVSVFAKSSSAEWSDLGLTGIKAKVCFSPHNTANSVLDKIAQDINAVNSSLFFSLAFLNQTPGTIKEAIKQIKDDDQIFCYGLADKKVGGLELTRPDGKTSVVSPTALKKNLPTAFKREVDGGSGVRMHHKFLVLDFNKPSARVYTGSYNFSKAADGKNGENLWLIEDRRIATSYAIASLAMFDHYHFRVIQEQAAKARMEIVLSKPPRTAAEKAWWEEDYTNTRKIMDRKLFA</sequence>
<keyword evidence="9" id="KW-1185">Reference proteome</keyword>
<dbReference type="InterPro" id="IPR025202">
    <property type="entry name" value="PLD-like_dom"/>
</dbReference>
<dbReference type="Gene3D" id="3.30.870.10">
    <property type="entry name" value="Endonuclease Chain A"/>
    <property type="match status" value="2"/>
</dbReference>